<dbReference type="EMBL" id="AP018738">
    <property type="protein sequence ID" value="BBE49916.1"/>
    <property type="molecule type" value="Genomic_DNA"/>
</dbReference>
<reference evidence="3 4" key="1">
    <citation type="submission" date="2018-06" db="EMBL/GenBank/DDBJ databases">
        <title>OYT1 Genome Sequencing.</title>
        <authorList>
            <person name="Kato S."/>
            <person name="Itoh T."/>
            <person name="Ohkuma M."/>
        </authorList>
    </citation>
    <scope>NUCLEOTIDE SEQUENCE [LARGE SCALE GENOMIC DNA]</scope>
    <source>
        <strain evidence="3 4">OYT1</strain>
    </source>
</reference>
<keyword evidence="4" id="KW-1185">Reference proteome</keyword>
<keyword evidence="2" id="KW-0732">Signal</keyword>
<name>A0A2Z6G8W0_9PROT</name>
<dbReference type="RefSeq" id="WP_062625637.1">
    <property type="nucleotide sequence ID" value="NZ_AP018738.1"/>
</dbReference>
<dbReference type="PROSITE" id="PS51257">
    <property type="entry name" value="PROKAR_LIPOPROTEIN"/>
    <property type="match status" value="1"/>
</dbReference>
<dbReference type="AlphaFoldDB" id="A0A2Z6G8W0"/>
<evidence type="ECO:0000256" key="2">
    <source>
        <dbReference type="SAM" id="SignalP"/>
    </source>
</evidence>
<accession>A0A2Z6G8W0</accession>
<evidence type="ECO:0000313" key="3">
    <source>
        <dbReference type="EMBL" id="BBE49916.1"/>
    </source>
</evidence>
<gene>
    <name evidence="3" type="ORF">OYT1_ch0343</name>
</gene>
<dbReference type="Proteomes" id="UP000033070">
    <property type="component" value="Chromosome"/>
</dbReference>
<evidence type="ECO:0000256" key="1">
    <source>
        <dbReference type="SAM" id="MobiDB-lite"/>
    </source>
</evidence>
<feature type="chain" id="PRO_5017317341" description="Glycine zipper domain-containing protein" evidence="2">
    <location>
        <begin position="25"/>
        <end position="98"/>
    </location>
</feature>
<proteinExistence type="predicted"/>
<evidence type="ECO:0000313" key="4">
    <source>
        <dbReference type="Proteomes" id="UP000033070"/>
    </source>
</evidence>
<evidence type="ECO:0008006" key="5">
    <source>
        <dbReference type="Google" id="ProtNLM"/>
    </source>
</evidence>
<dbReference type="STRING" id="1188319.OYT1_00408"/>
<organism evidence="3 4">
    <name type="scientific">Ferriphaselus amnicola</name>
    <dbReference type="NCBI Taxonomy" id="1188319"/>
    <lineage>
        <taxon>Bacteria</taxon>
        <taxon>Pseudomonadati</taxon>
        <taxon>Pseudomonadota</taxon>
        <taxon>Betaproteobacteria</taxon>
        <taxon>Nitrosomonadales</taxon>
        <taxon>Gallionellaceae</taxon>
        <taxon>Ferriphaselus</taxon>
    </lineage>
</organism>
<feature type="signal peptide" evidence="2">
    <location>
        <begin position="1"/>
        <end position="24"/>
    </location>
</feature>
<protein>
    <recommendedName>
        <fullName evidence="5">Glycine zipper domain-containing protein</fullName>
    </recommendedName>
</protein>
<sequence>MKKILVVGSLLLLAACVNPNQNQAVLGGAVGGGVGAGVGQAVGGQGGAILGGAIGGAVGAAVSTGGQQQPVYQPRGRDYDDRGYRGREHDHDRRRDRD</sequence>
<dbReference type="KEGG" id="fam:OYT1_ch0343"/>
<feature type="compositionally biased region" description="Basic and acidic residues" evidence="1">
    <location>
        <begin position="75"/>
        <end position="98"/>
    </location>
</feature>
<feature type="region of interest" description="Disordered" evidence="1">
    <location>
        <begin position="64"/>
        <end position="98"/>
    </location>
</feature>